<accession>A0A0E9SS04</accession>
<proteinExistence type="predicted"/>
<protein>
    <submittedName>
        <fullName evidence="1">Uncharacterized protein</fullName>
    </submittedName>
</protein>
<dbReference type="EMBL" id="GBXM01064428">
    <property type="protein sequence ID" value="JAH44149.1"/>
    <property type="molecule type" value="Transcribed_RNA"/>
</dbReference>
<sequence>MRKFTNRPPLFFGLKTLG</sequence>
<reference evidence="1" key="2">
    <citation type="journal article" date="2015" name="Fish Shellfish Immunol.">
        <title>Early steps in the European eel (Anguilla anguilla)-Vibrio vulnificus interaction in the gills: Role of the RtxA13 toxin.</title>
        <authorList>
            <person name="Callol A."/>
            <person name="Pajuelo D."/>
            <person name="Ebbesson L."/>
            <person name="Teles M."/>
            <person name="MacKenzie S."/>
            <person name="Amaro C."/>
        </authorList>
    </citation>
    <scope>NUCLEOTIDE SEQUENCE</scope>
</reference>
<name>A0A0E9SS04_ANGAN</name>
<organism evidence="1">
    <name type="scientific">Anguilla anguilla</name>
    <name type="common">European freshwater eel</name>
    <name type="synonym">Muraena anguilla</name>
    <dbReference type="NCBI Taxonomy" id="7936"/>
    <lineage>
        <taxon>Eukaryota</taxon>
        <taxon>Metazoa</taxon>
        <taxon>Chordata</taxon>
        <taxon>Craniata</taxon>
        <taxon>Vertebrata</taxon>
        <taxon>Euteleostomi</taxon>
        <taxon>Actinopterygii</taxon>
        <taxon>Neopterygii</taxon>
        <taxon>Teleostei</taxon>
        <taxon>Anguilliformes</taxon>
        <taxon>Anguillidae</taxon>
        <taxon>Anguilla</taxon>
    </lineage>
</organism>
<reference evidence="1" key="1">
    <citation type="submission" date="2014-11" db="EMBL/GenBank/DDBJ databases">
        <authorList>
            <person name="Amaro Gonzalez C."/>
        </authorList>
    </citation>
    <scope>NUCLEOTIDE SEQUENCE</scope>
</reference>
<evidence type="ECO:0000313" key="1">
    <source>
        <dbReference type="EMBL" id="JAH44149.1"/>
    </source>
</evidence>
<dbReference type="AlphaFoldDB" id="A0A0E9SS04"/>